<evidence type="ECO:0000256" key="1">
    <source>
        <dbReference type="PROSITE-ProRule" id="PRU00649"/>
    </source>
</evidence>
<feature type="region of interest" description="Disordered" evidence="2">
    <location>
        <begin position="221"/>
        <end position="287"/>
    </location>
</feature>
<protein>
    <recommendedName>
        <fullName evidence="3">TFIIS N-terminal domain-containing protein</fullName>
    </recommendedName>
</protein>
<dbReference type="InterPro" id="IPR017923">
    <property type="entry name" value="TFIIS_N"/>
</dbReference>
<evidence type="ECO:0000256" key="2">
    <source>
        <dbReference type="SAM" id="MobiDB-lite"/>
    </source>
</evidence>
<comment type="subcellular location">
    <subcellularLocation>
        <location evidence="1">Nucleus</location>
    </subcellularLocation>
</comment>
<keyword evidence="1" id="KW-0539">Nucleus</keyword>
<feature type="domain" description="TFIIS N-terminal" evidence="3">
    <location>
        <begin position="18"/>
        <end position="94"/>
    </location>
</feature>
<dbReference type="InterPro" id="IPR035441">
    <property type="entry name" value="TFIIS/LEDGF_dom_sf"/>
</dbReference>
<dbReference type="Proteomes" id="UP000728032">
    <property type="component" value="Unassembled WGS sequence"/>
</dbReference>
<proteinExistence type="predicted"/>
<sequence>MSGIIEKMSLKEVIRLNQELQTLMKKPAFGPRRRAGIPMTLLQKLRNEPMTLDLLVRTKVGVTVNKARGFNFSPETTILATQLVNEWSQLLPIYEDRKKPRKSSDGKRVSFREPNDEKNQTTDYAKNKRIEDQKKKLIKDAKIENMKSKAIKKAINMRNADKENKRPNVEKKNPYAEEKSTVQEYERQKSIEVWEQFLEERRQLRAKKVLPFMSSTPNLSQRKLLKTKSILKKPKLPPIGQLPEYSTDRKRQRPDDDIEYDVKPSYLGPSTSTSPAHTPSGSGGSRLYQDIIEARKRKNDKKREEIAKKFKTTGVIGYDRWANPKGVHKHQAYTDKPKVENWPVPKTKPFITPIDRLKIIQSRSLDNLQPSTSSATPEFLKDPNDLELNISRARSSKVLGKNIRRVEHRPTWLSKCLVSALTYDFLLNRINLKVGTIASI</sequence>
<evidence type="ECO:0000313" key="4">
    <source>
        <dbReference type="EMBL" id="CAD7654792.1"/>
    </source>
</evidence>
<organism evidence="4">
    <name type="scientific">Oppiella nova</name>
    <dbReference type="NCBI Taxonomy" id="334625"/>
    <lineage>
        <taxon>Eukaryota</taxon>
        <taxon>Metazoa</taxon>
        <taxon>Ecdysozoa</taxon>
        <taxon>Arthropoda</taxon>
        <taxon>Chelicerata</taxon>
        <taxon>Arachnida</taxon>
        <taxon>Acari</taxon>
        <taxon>Acariformes</taxon>
        <taxon>Sarcoptiformes</taxon>
        <taxon>Oribatida</taxon>
        <taxon>Brachypylina</taxon>
        <taxon>Oppioidea</taxon>
        <taxon>Oppiidae</taxon>
        <taxon>Oppiella</taxon>
    </lineage>
</organism>
<dbReference type="GO" id="GO:0005634">
    <property type="term" value="C:nucleus"/>
    <property type="evidence" value="ECO:0007669"/>
    <property type="project" value="UniProtKB-SubCell"/>
</dbReference>
<feature type="region of interest" description="Disordered" evidence="2">
    <location>
        <begin position="156"/>
        <end position="181"/>
    </location>
</feature>
<dbReference type="EMBL" id="CAJPVJ010008513">
    <property type="protein sequence ID" value="CAG2171979.1"/>
    <property type="molecule type" value="Genomic_DNA"/>
</dbReference>
<feature type="compositionally biased region" description="Basic and acidic residues" evidence="2">
    <location>
        <begin position="159"/>
        <end position="181"/>
    </location>
</feature>
<feature type="compositionally biased region" description="Low complexity" evidence="2">
    <location>
        <begin position="268"/>
        <end position="280"/>
    </location>
</feature>
<accession>A0A7R9M7A3</accession>
<reference evidence="4" key="1">
    <citation type="submission" date="2020-11" db="EMBL/GenBank/DDBJ databases">
        <authorList>
            <person name="Tran Van P."/>
        </authorList>
    </citation>
    <scope>NUCLEOTIDE SEQUENCE</scope>
</reference>
<dbReference type="Gene3D" id="1.20.930.10">
    <property type="entry name" value="Conserved domain common to transcription factors TFIIS, elongin A, CRSP70"/>
    <property type="match status" value="1"/>
</dbReference>
<evidence type="ECO:0000313" key="5">
    <source>
        <dbReference type="Proteomes" id="UP000728032"/>
    </source>
</evidence>
<evidence type="ECO:0000259" key="3">
    <source>
        <dbReference type="PROSITE" id="PS51319"/>
    </source>
</evidence>
<name>A0A7R9M7A3_9ACAR</name>
<gene>
    <name evidence="4" type="ORF">ONB1V03_LOCUS11437</name>
</gene>
<dbReference type="OrthoDB" id="21513at2759"/>
<dbReference type="AlphaFoldDB" id="A0A7R9M7A3"/>
<dbReference type="PROSITE" id="PS51319">
    <property type="entry name" value="TFIIS_N"/>
    <property type="match status" value="1"/>
</dbReference>
<feature type="compositionally biased region" description="Basic and acidic residues" evidence="2">
    <location>
        <begin position="246"/>
        <end position="255"/>
    </location>
</feature>
<dbReference type="EMBL" id="OC923338">
    <property type="protein sequence ID" value="CAD7654792.1"/>
    <property type="molecule type" value="Genomic_DNA"/>
</dbReference>
<feature type="compositionally biased region" description="Basic residues" evidence="2">
    <location>
        <begin position="223"/>
        <end position="235"/>
    </location>
</feature>
<keyword evidence="5" id="KW-1185">Reference proteome</keyword>
<feature type="region of interest" description="Disordered" evidence="2">
    <location>
        <begin position="98"/>
        <end position="130"/>
    </location>
</feature>
<dbReference type="Pfam" id="PF08711">
    <property type="entry name" value="Med26"/>
    <property type="match status" value="1"/>
</dbReference>
<dbReference type="SUPFAM" id="SSF47676">
    <property type="entry name" value="Conserved domain common to transcription factors TFIIS, elongin A, CRSP70"/>
    <property type="match status" value="1"/>
</dbReference>